<evidence type="ECO:0000313" key="2">
    <source>
        <dbReference type="EMBL" id="KAK8944778.1"/>
    </source>
</evidence>
<evidence type="ECO:0000256" key="1">
    <source>
        <dbReference type="SAM" id="MobiDB-lite"/>
    </source>
</evidence>
<feature type="compositionally biased region" description="Polar residues" evidence="1">
    <location>
        <begin position="1"/>
        <end position="11"/>
    </location>
</feature>
<keyword evidence="3" id="KW-1185">Reference proteome</keyword>
<proteinExistence type="predicted"/>
<dbReference type="Proteomes" id="UP001418222">
    <property type="component" value="Unassembled WGS sequence"/>
</dbReference>
<evidence type="ECO:0000313" key="3">
    <source>
        <dbReference type="Proteomes" id="UP001418222"/>
    </source>
</evidence>
<accession>A0AAP0BP30</accession>
<reference evidence="2 3" key="1">
    <citation type="journal article" date="2022" name="Nat. Plants">
        <title>Genomes of leafy and leafless Platanthera orchids illuminate the evolution of mycoheterotrophy.</title>
        <authorList>
            <person name="Li M.H."/>
            <person name="Liu K.W."/>
            <person name="Li Z."/>
            <person name="Lu H.C."/>
            <person name="Ye Q.L."/>
            <person name="Zhang D."/>
            <person name="Wang J.Y."/>
            <person name="Li Y.F."/>
            <person name="Zhong Z.M."/>
            <person name="Liu X."/>
            <person name="Yu X."/>
            <person name="Liu D.K."/>
            <person name="Tu X.D."/>
            <person name="Liu B."/>
            <person name="Hao Y."/>
            <person name="Liao X.Y."/>
            <person name="Jiang Y.T."/>
            <person name="Sun W.H."/>
            <person name="Chen J."/>
            <person name="Chen Y.Q."/>
            <person name="Ai Y."/>
            <person name="Zhai J.W."/>
            <person name="Wu S.S."/>
            <person name="Zhou Z."/>
            <person name="Hsiao Y.Y."/>
            <person name="Wu W.L."/>
            <person name="Chen Y.Y."/>
            <person name="Lin Y.F."/>
            <person name="Hsu J.L."/>
            <person name="Li C.Y."/>
            <person name="Wang Z.W."/>
            <person name="Zhao X."/>
            <person name="Zhong W.Y."/>
            <person name="Ma X.K."/>
            <person name="Ma L."/>
            <person name="Huang J."/>
            <person name="Chen G.Z."/>
            <person name="Huang M.Z."/>
            <person name="Huang L."/>
            <person name="Peng D.H."/>
            <person name="Luo Y.B."/>
            <person name="Zou S.Q."/>
            <person name="Chen S.P."/>
            <person name="Lan S."/>
            <person name="Tsai W.C."/>
            <person name="Van de Peer Y."/>
            <person name="Liu Z.J."/>
        </authorList>
    </citation>
    <scope>NUCLEOTIDE SEQUENCE [LARGE SCALE GENOMIC DNA]</scope>
    <source>
        <strain evidence="2">Lor287</strain>
    </source>
</reference>
<feature type="region of interest" description="Disordered" evidence="1">
    <location>
        <begin position="1"/>
        <end position="22"/>
    </location>
</feature>
<dbReference type="AlphaFoldDB" id="A0AAP0BP30"/>
<name>A0AAP0BP30_9ASPA</name>
<protein>
    <submittedName>
        <fullName evidence="2">Uncharacterized protein</fullName>
    </submittedName>
</protein>
<gene>
    <name evidence="2" type="ORF">KSP39_PZI007979</name>
</gene>
<dbReference type="EMBL" id="JBBWWQ010000006">
    <property type="protein sequence ID" value="KAK8944778.1"/>
    <property type="molecule type" value="Genomic_DNA"/>
</dbReference>
<comment type="caution">
    <text evidence="2">The sequence shown here is derived from an EMBL/GenBank/DDBJ whole genome shotgun (WGS) entry which is preliminary data.</text>
</comment>
<sequence>MISSHGRQNVVDNPWRSGTRPETRACLGPCPARVGSRAVSGEEYSLDHRRVLVDTGVSRTCVLFVMFWSCVDYGTRHATRACTD</sequence>
<organism evidence="2 3">
    <name type="scientific">Platanthera zijinensis</name>
    <dbReference type="NCBI Taxonomy" id="2320716"/>
    <lineage>
        <taxon>Eukaryota</taxon>
        <taxon>Viridiplantae</taxon>
        <taxon>Streptophyta</taxon>
        <taxon>Embryophyta</taxon>
        <taxon>Tracheophyta</taxon>
        <taxon>Spermatophyta</taxon>
        <taxon>Magnoliopsida</taxon>
        <taxon>Liliopsida</taxon>
        <taxon>Asparagales</taxon>
        <taxon>Orchidaceae</taxon>
        <taxon>Orchidoideae</taxon>
        <taxon>Orchideae</taxon>
        <taxon>Orchidinae</taxon>
        <taxon>Platanthera</taxon>
    </lineage>
</organism>